<dbReference type="InterPro" id="IPR052711">
    <property type="entry name" value="Zinc_ADH-like"/>
</dbReference>
<evidence type="ECO:0000313" key="3">
    <source>
        <dbReference type="Proteomes" id="UP001497453"/>
    </source>
</evidence>
<dbReference type="PANTHER" id="PTHR45033">
    <property type="match status" value="1"/>
</dbReference>
<dbReference type="InterPro" id="IPR036291">
    <property type="entry name" value="NAD(P)-bd_dom_sf"/>
</dbReference>
<dbReference type="InterPro" id="IPR020843">
    <property type="entry name" value="ER"/>
</dbReference>
<dbReference type="Gene3D" id="3.90.180.10">
    <property type="entry name" value="Medium-chain alcohol dehydrogenases, catalytic domain"/>
    <property type="match status" value="1"/>
</dbReference>
<feature type="domain" description="Enoyl reductase (ER)" evidence="1">
    <location>
        <begin position="47"/>
        <end position="371"/>
    </location>
</feature>
<dbReference type="InterPro" id="IPR013149">
    <property type="entry name" value="ADH-like_C"/>
</dbReference>
<dbReference type="Gene3D" id="3.40.50.720">
    <property type="entry name" value="NAD(P)-binding Rossmann-like Domain"/>
    <property type="match status" value="1"/>
</dbReference>
<dbReference type="EMBL" id="OZ037949">
    <property type="protein sequence ID" value="CAL1711789.1"/>
    <property type="molecule type" value="Genomic_DNA"/>
</dbReference>
<accession>A0ABP1DYW0</accession>
<keyword evidence="3" id="KW-1185">Reference proteome</keyword>
<proteinExistence type="predicted"/>
<evidence type="ECO:0000259" key="1">
    <source>
        <dbReference type="SMART" id="SM00829"/>
    </source>
</evidence>
<dbReference type="Proteomes" id="UP001497453">
    <property type="component" value="Chromosome 6"/>
</dbReference>
<name>A0ABP1DYW0_9APHY</name>
<dbReference type="InterPro" id="IPR011032">
    <property type="entry name" value="GroES-like_sf"/>
</dbReference>
<dbReference type="Pfam" id="PF00107">
    <property type="entry name" value="ADH_zinc_N"/>
    <property type="match status" value="1"/>
</dbReference>
<gene>
    <name evidence="2" type="ORF">GFSPODELE1_LOCUS8502</name>
</gene>
<sequence length="376" mass="40366">MGKTHISTEPLTGTSLRVLRLIPPICTSDIMSIPSKTTEYYISKPQGIDNLILREAPLAPSKSTEVLVKIHAVSLNYRDIAAVTGNYPGLKDEPVPCSDMAGEVIAVGSEVKGWKKGDRVASNFAVDHVHGEITKEIKDTSLGGAIDGTLTRYKNFPAHALVRVPEHLTYEEAATLPCAAVTAWNALLGPVPLKGGDTVLVQGTGGVSIFALQIAAAMGATVIATSSSNVKLQIAKKLGATHLINYKETPDWDQEALKLTGGRGVDHIVEIGGPGTLDKSISAARYGGWVHNIGFLAGVNTDLSGLTLKMLHKAIVYRSVLVGTRYQFEDLNRLLVARQIHPVIDKVFSFEQAKDAYQHLLSQKHVGKVVIKVAKD</sequence>
<protein>
    <recommendedName>
        <fullName evidence="1">Enoyl reductase (ER) domain-containing protein</fullName>
    </recommendedName>
</protein>
<dbReference type="InterPro" id="IPR013154">
    <property type="entry name" value="ADH-like_N"/>
</dbReference>
<dbReference type="SUPFAM" id="SSF50129">
    <property type="entry name" value="GroES-like"/>
    <property type="match status" value="1"/>
</dbReference>
<organism evidence="2 3">
    <name type="scientific">Somion occarium</name>
    <dbReference type="NCBI Taxonomy" id="3059160"/>
    <lineage>
        <taxon>Eukaryota</taxon>
        <taxon>Fungi</taxon>
        <taxon>Dikarya</taxon>
        <taxon>Basidiomycota</taxon>
        <taxon>Agaricomycotina</taxon>
        <taxon>Agaricomycetes</taxon>
        <taxon>Polyporales</taxon>
        <taxon>Cerrenaceae</taxon>
        <taxon>Somion</taxon>
    </lineage>
</organism>
<reference evidence="3" key="1">
    <citation type="submission" date="2024-04" db="EMBL/GenBank/DDBJ databases">
        <authorList>
            <person name="Shaw F."/>
            <person name="Minotto A."/>
        </authorList>
    </citation>
    <scope>NUCLEOTIDE SEQUENCE [LARGE SCALE GENOMIC DNA]</scope>
</reference>
<dbReference type="CDD" id="cd08276">
    <property type="entry name" value="MDR7"/>
    <property type="match status" value="1"/>
</dbReference>
<dbReference type="Pfam" id="PF08240">
    <property type="entry name" value="ADH_N"/>
    <property type="match status" value="1"/>
</dbReference>
<dbReference type="PANTHER" id="PTHR45033:SF2">
    <property type="entry name" value="ZINC-TYPE ALCOHOL DEHYDROGENASE-LIKE PROTEIN C1773.06C"/>
    <property type="match status" value="1"/>
</dbReference>
<evidence type="ECO:0000313" key="2">
    <source>
        <dbReference type="EMBL" id="CAL1711789.1"/>
    </source>
</evidence>
<dbReference type="SUPFAM" id="SSF51735">
    <property type="entry name" value="NAD(P)-binding Rossmann-fold domains"/>
    <property type="match status" value="1"/>
</dbReference>
<dbReference type="SMART" id="SM00829">
    <property type="entry name" value="PKS_ER"/>
    <property type="match status" value="1"/>
</dbReference>